<dbReference type="EMBL" id="JAGFNK010000140">
    <property type="protein sequence ID" value="KAI9507115.1"/>
    <property type="molecule type" value="Genomic_DNA"/>
</dbReference>
<reference evidence="1" key="1">
    <citation type="submission" date="2021-03" db="EMBL/GenBank/DDBJ databases">
        <title>Evolutionary priming and transition to the ectomycorrhizal habit in an iconic lineage of mushroom-forming fungi: is preadaptation a requirement?</title>
        <authorList>
            <consortium name="DOE Joint Genome Institute"/>
            <person name="Looney B.P."/>
            <person name="Miyauchi S."/>
            <person name="Morin E."/>
            <person name="Drula E."/>
            <person name="Courty P.E."/>
            <person name="Chicoki N."/>
            <person name="Fauchery L."/>
            <person name="Kohler A."/>
            <person name="Kuo A."/>
            <person name="LaButti K."/>
            <person name="Pangilinan J."/>
            <person name="Lipzen A."/>
            <person name="Riley R."/>
            <person name="Andreopoulos W."/>
            <person name="He G."/>
            <person name="Johnson J."/>
            <person name="Barry K.W."/>
            <person name="Grigoriev I.V."/>
            <person name="Nagy L."/>
            <person name="Hibbett D."/>
            <person name="Henrissat B."/>
            <person name="Matheny P.B."/>
            <person name="Labbe J."/>
            <person name="Martin A.F."/>
        </authorList>
    </citation>
    <scope>NUCLEOTIDE SEQUENCE</scope>
    <source>
        <strain evidence="1">BPL698</strain>
    </source>
</reference>
<evidence type="ECO:0000313" key="1">
    <source>
        <dbReference type="EMBL" id="KAI9507115.1"/>
    </source>
</evidence>
<sequence>MFFLFACMWFSAPSRSPHAPPSRPVPFSSSPPPPPPPPPPAGRSVGPVSLARRAMLDFQRRAAIGELLCHAAAECDVLGKFALEGVAGEGGWWRRRRRRRTNCLSSSLGGWETGVLPSVCVWVHVRPSAAGGRACRMIAWPRDELMNGLDRIGSDRSDGVLGSLAPAPLPLSIFYYPTSC</sequence>
<protein>
    <submittedName>
        <fullName evidence="1">Uncharacterized protein</fullName>
    </submittedName>
</protein>
<proteinExistence type="predicted"/>
<name>A0ACC0U6F6_9AGAM</name>
<comment type="caution">
    <text evidence="1">The sequence shown here is derived from an EMBL/GenBank/DDBJ whole genome shotgun (WGS) entry which is preliminary data.</text>
</comment>
<keyword evidence="2" id="KW-1185">Reference proteome</keyword>
<dbReference type="Proteomes" id="UP001207468">
    <property type="component" value="Unassembled WGS sequence"/>
</dbReference>
<organism evidence="1 2">
    <name type="scientific">Russula earlei</name>
    <dbReference type="NCBI Taxonomy" id="71964"/>
    <lineage>
        <taxon>Eukaryota</taxon>
        <taxon>Fungi</taxon>
        <taxon>Dikarya</taxon>
        <taxon>Basidiomycota</taxon>
        <taxon>Agaricomycotina</taxon>
        <taxon>Agaricomycetes</taxon>
        <taxon>Russulales</taxon>
        <taxon>Russulaceae</taxon>
        <taxon>Russula</taxon>
    </lineage>
</organism>
<evidence type="ECO:0000313" key="2">
    <source>
        <dbReference type="Proteomes" id="UP001207468"/>
    </source>
</evidence>
<accession>A0ACC0U6F6</accession>
<gene>
    <name evidence="1" type="ORF">F5148DRAFT_159694</name>
</gene>